<feature type="compositionally biased region" description="Polar residues" evidence="1">
    <location>
        <begin position="319"/>
        <end position="331"/>
    </location>
</feature>
<evidence type="ECO:0000313" key="3">
    <source>
        <dbReference type="EMBL" id="ODA89849.1"/>
    </source>
</evidence>
<evidence type="ECO:0000256" key="2">
    <source>
        <dbReference type="SAM" id="Phobius"/>
    </source>
</evidence>
<dbReference type="RefSeq" id="WP_011185824.1">
    <property type="nucleotide sequence ID" value="NZ_LNZG01000031.1"/>
</dbReference>
<dbReference type="OrthoDB" id="3288304at2"/>
<dbReference type="Proteomes" id="UP000094426">
    <property type="component" value="Unassembled WGS sequence"/>
</dbReference>
<dbReference type="AlphaFoldDB" id="A0A1E2SJB5"/>
<feature type="transmembrane region" description="Helical" evidence="2">
    <location>
        <begin position="162"/>
        <end position="180"/>
    </location>
</feature>
<comment type="caution">
    <text evidence="3">The sequence shown here is derived from an EMBL/GenBank/DDBJ whole genome shotgun (WGS) entry which is preliminary data.</text>
</comment>
<keyword evidence="2" id="KW-0472">Membrane</keyword>
<feature type="transmembrane region" description="Helical" evidence="2">
    <location>
        <begin position="217"/>
        <end position="238"/>
    </location>
</feature>
<evidence type="ECO:0000313" key="4">
    <source>
        <dbReference type="Proteomes" id="UP000094426"/>
    </source>
</evidence>
<proteinExistence type="predicted"/>
<feature type="region of interest" description="Disordered" evidence="1">
    <location>
        <begin position="305"/>
        <end position="331"/>
    </location>
</feature>
<evidence type="ECO:0000256" key="1">
    <source>
        <dbReference type="SAM" id="MobiDB-lite"/>
    </source>
</evidence>
<name>A0A1E2SJB5_LEIXY</name>
<keyword evidence="2" id="KW-1133">Transmembrane helix</keyword>
<feature type="transmembrane region" description="Helical" evidence="2">
    <location>
        <begin position="132"/>
        <end position="150"/>
    </location>
</feature>
<evidence type="ECO:0008006" key="5">
    <source>
        <dbReference type="Google" id="ProtNLM"/>
    </source>
</evidence>
<sequence>MRPPPRPAERSPCSGSRFSSPPRSLLGLLAFAPPAPHGLDIGIVQAADTQTLQSELPDGITLVDAATAPDARAAVASGDLAAAIDGNQLLVSSAASATRADYLTAVFTTARPGLELIDVQPLAAGDVSGVGLFFYALPNLLVGLITSIVLLQFEAWRMRAKLATIALTGAFSSVFTFAFATSLDVIPPDFALLGYVFLLTQAIEWLTTVAALHVKHFFMPIAMTFVLLLGIPTSGATVSSDMLPTWLAAIGDWHPFAQFIILTRADAYLGSDAIRPILVLTGRAVLGATLLWFHVRATHRTQTRNQDSAQAASALVPTDSPSPFSLYNSET</sequence>
<reference evidence="3 4" key="1">
    <citation type="submission" date="2015-11" db="EMBL/GenBank/DDBJ databases">
        <authorList>
            <person name="Zhang Y."/>
            <person name="Guo Z."/>
        </authorList>
    </citation>
    <scope>NUCLEOTIDE SEQUENCE [LARGE SCALE GENOMIC DNA]</scope>
    <source>
        <strain evidence="4">gdw1</strain>
    </source>
</reference>
<keyword evidence="2" id="KW-0812">Transmembrane</keyword>
<accession>A0A1E2SJB5</accession>
<feature type="transmembrane region" description="Helical" evidence="2">
    <location>
        <begin position="273"/>
        <end position="295"/>
    </location>
</feature>
<protein>
    <recommendedName>
        <fullName evidence="5">ABC transporter permease</fullName>
    </recommendedName>
</protein>
<dbReference type="EMBL" id="LNZG01000031">
    <property type="protein sequence ID" value="ODA89849.1"/>
    <property type="molecule type" value="Genomic_DNA"/>
</dbReference>
<feature type="transmembrane region" description="Helical" evidence="2">
    <location>
        <begin position="192"/>
        <end position="212"/>
    </location>
</feature>
<organism evidence="3 4">
    <name type="scientific">Leifsonia xyli subsp. xyli</name>
    <dbReference type="NCBI Taxonomy" id="59736"/>
    <lineage>
        <taxon>Bacteria</taxon>
        <taxon>Bacillati</taxon>
        <taxon>Actinomycetota</taxon>
        <taxon>Actinomycetes</taxon>
        <taxon>Micrococcales</taxon>
        <taxon>Microbacteriaceae</taxon>
        <taxon>Leifsonia</taxon>
    </lineage>
</organism>
<gene>
    <name evidence="3" type="ORF">ATY41_12150</name>
</gene>